<keyword evidence="4" id="KW-1185">Reference proteome</keyword>
<organism evidence="3 4">
    <name type="scientific">Phytomonospora endophytica</name>
    <dbReference type="NCBI Taxonomy" id="714109"/>
    <lineage>
        <taxon>Bacteria</taxon>
        <taxon>Bacillati</taxon>
        <taxon>Actinomycetota</taxon>
        <taxon>Actinomycetes</taxon>
        <taxon>Micromonosporales</taxon>
        <taxon>Micromonosporaceae</taxon>
        <taxon>Phytomonospora</taxon>
    </lineage>
</organism>
<evidence type="ECO:0000256" key="1">
    <source>
        <dbReference type="SAM" id="Phobius"/>
    </source>
</evidence>
<dbReference type="Pfam" id="PF05729">
    <property type="entry name" value="NACHT"/>
    <property type="match status" value="1"/>
</dbReference>
<dbReference type="EMBL" id="JACHGT010000012">
    <property type="protein sequence ID" value="MBB6037437.1"/>
    <property type="molecule type" value="Genomic_DNA"/>
</dbReference>
<dbReference type="PROSITE" id="PS50837">
    <property type="entry name" value="NACHT"/>
    <property type="match status" value="1"/>
</dbReference>
<evidence type="ECO:0000313" key="4">
    <source>
        <dbReference type="Proteomes" id="UP000548476"/>
    </source>
</evidence>
<comment type="caution">
    <text evidence="3">The sequence shown here is derived from an EMBL/GenBank/DDBJ whole genome shotgun (WGS) entry which is preliminary data.</text>
</comment>
<dbReference type="PANTHER" id="PTHR46844:SF1">
    <property type="entry name" value="SLR5058 PROTEIN"/>
    <property type="match status" value="1"/>
</dbReference>
<accession>A0A841FVS7</accession>
<dbReference type="Gene3D" id="3.40.50.300">
    <property type="entry name" value="P-loop containing nucleotide triphosphate hydrolases"/>
    <property type="match status" value="1"/>
</dbReference>
<dbReference type="PANTHER" id="PTHR46844">
    <property type="entry name" value="SLR5058 PROTEIN"/>
    <property type="match status" value="1"/>
</dbReference>
<evidence type="ECO:0000313" key="3">
    <source>
        <dbReference type="EMBL" id="MBB6037437.1"/>
    </source>
</evidence>
<sequence length="800" mass="87441">MIVGFGFTWGMAVHGGSGPGKSGGQLVGLGLVGLGGVLGTTLATQFGLAPWLTAVVALGITVPLAFVLLVVQNLFLKWAPASSDRIDRRLRRHRKRYLESLHEHVRHLEVLGVATQGEFTLKLGDVYVDVALVPKSAVDFGAAKIRRRSLLEVIEKSESGVVAVIGGPGSGKTTLLRHQTLSMSTQKRGRLPILLEIRQHAQVIVADPEVSLAALAASSRTPPEWLAARLHARDCLVMLDGLDEVAGEDQRRMVVEWLRRQIGAYPGNRFVITSRSYGYDENPLAKADRVEVQPFTDAQVARFLRAWYEAVERRGTGEDGPATSARARQAADDLLSRLADHPALAEFSANPLLLTMIALVHRYRGALPGTRARLYEEMCAVLLHRRREAKGLASPKTELSGEQKEHVARVLACRMMERRLRDIPVEDAHAVVREALLRMRPVEAAGAFLREAVRSGLLVEPQEGTLAFAHLTLQEYLAAADIKARGASDFLLDLVADPWWSETIRLWASGSDVTALLRRCVEANVSDAVALALDAVDLGREADAEAVTALLADADRRVDTVFRARRLDRWLQETTRLSTGAALTAPISWEQTYSTFFRPRALAVATEVPFGVAASLAASWVAGEILYRLPTPAEIEDRRAPEFGPHCVWVQLPESVGLWCPPGVVDPFEISGEQVASLVTADIGRRAPRRVYEEGPVAFGLGAILEHLADPACGEWPEVVRAPLDELAANTRLLVSAPRRYRALASRRARVVVVECFERMDGGPKSLLSLLGFALRTLAVHELRANGTITPNEILVLARD</sequence>
<evidence type="ECO:0000259" key="2">
    <source>
        <dbReference type="PROSITE" id="PS50837"/>
    </source>
</evidence>
<dbReference type="SUPFAM" id="SSF52540">
    <property type="entry name" value="P-loop containing nucleoside triphosphate hydrolases"/>
    <property type="match status" value="1"/>
</dbReference>
<protein>
    <recommendedName>
        <fullName evidence="2">NACHT domain-containing protein</fullName>
    </recommendedName>
</protein>
<dbReference type="InterPro" id="IPR027417">
    <property type="entry name" value="P-loop_NTPase"/>
</dbReference>
<feature type="domain" description="NACHT" evidence="2">
    <location>
        <begin position="160"/>
        <end position="276"/>
    </location>
</feature>
<keyword evidence="1" id="KW-1133">Transmembrane helix</keyword>
<feature type="transmembrane region" description="Helical" evidence="1">
    <location>
        <begin position="54"/>
        <end position="76"/>
    </location>
</feature>
<dbReference type="RefSeq" id="WP_184790253.1">
    <property type="nucleotide sequence ID" value="NZ_BONT01000092.1"/>
</dbReference>
<name>A0A841FVS7_9ACTN</name>
<reference evidence="3 4" key="1">
    <citation type="submission" date="2020-08" db="EMBL/GenBank/DDBJ databases">
        <title>Genomic Encyclopedia of Type Strains, Phase IV (KMG-IV): sequencing the most valuable type-strain genomes for metagenomic binning, comparative biology and taxonomic classification.</title>
        <authorList>
            <person name="Goeker M."/>
        </authorList>
    </citation>
    <scope>NUCLEOTIDE SEQUENCE [LARGE SCALE GENOMIC DNA]</scope>
    <source>
        <strain evidence="3 4">YIM 65646</strain>
    </source>
</reference>
<keyword evidence="1" id="KW-0472">Membrane</keyword>
<proteinExistence type="predicted"/>
<gene>
    <name evidence="3" type="ORF">HNR73_005313</name>
</gene>
<dbReference type="InterPro" id="IPR007111">
    <property type="entry name" value="NACHT_NTPase"/>
</dbReference>
<keyword evidence="1" id="KW-0812">Transmembrane</keyword>
<dbReference type="AlphaFoldDB" id="A0A841FVS7"/>
<feature type="transmembrane region" description="Helical" evidence="1">
    <location>
        <begin position="26"/>
        <end position="48"/>
    </location>
</feature>
<dbReference type="Proteomes" id="UP000548476">
    <property type="component" value="Unassembled WGS sequence"/>
</dbReference>